<evidence type="ECO:0000256" key="4">
    <source>
        <dbReference type="ARBA" id="ARBA00022771"/>
    </source>
</evidence>
<evidence type="ECO:0000256" key="7">
    <source>
        <dbReference type="PROSITE-ProRule" id="PRU00042"/>
    </source>
</evidence>
<evidence type="ECO:0000259" key="9">
    <source>
        <dbReference type="PROSITE" id="PS50157"/>
    </source>
</evidence>
<dbReference type="GO" id="GO:0005634">
    <property type="term" value="C:nucleus"/>
    <property type="evidence" value="ECO:0007669"/>
    <property type="project" value="UniProtKB-SubCell"/>
</dbReference>
<keyword evidence="6" id="KW-0539">Nucleus</keyword>
<evidence type="ECO:0000313" key="11">
    <source>
        <dbReference type="Proteomes" id="UP001194746"/>
    </source>
</evidence>
<accession>A0AAD4CB33</accession>
<keyword evidence="3" id="KW-0677">Repeat</keyword>
<gene>
    <name evidence="10" type="ORF">FE257_003876</name>
</gene>
<dbReference type="FunFam" id="3.30.160.60:FF:001666">
    <property type="entry name" value="MDS1 and EVI1 complex locus"/>
    <property type="match status" value="1"/>
</dbReference>
<keyword evidence="4 7" id="KW-0863">Zinc-finger</keyword>
<keyword evidence="2" id="KW-0479">Metal-binding</keyword>
<feature type="domain" description="C2H2-type" evidence="9">
    <location>
        <begin position="268"/>
        <end position="295"/>
    </location>
</feature>
<feature type="compositionally biased region" description="Low complexity" evidence="8">
    <location>
        <begin position="541"/>
        <end position="559"/>
    </location>
</feature>
<evidence type="ECO:0000256" key="5">
    <source>
        <dbReference type="ARBA" id="ARBA00022833"/>
    </source>
</evidence>
<dbReference type="Pfam" id="PF00096">
    <property type="entry name" value="zf-C2H2"/>
    <property type="match status" value="1"/>
</dbReference>
<evidence type="ECO:0000256" key="8">
    <source>
        <dbReference type="SAM" id="MobiDB-lite"/>
    </source>
</evidence>
<reference evidence="10" key="2">
    <citation type="submission" date="2020-02" db="EMBL/GenBank/DDBJ databases">
        <authorList>
            <person name="Gilchrist C.L.M."/>
            <person name="Chooi Y.-H."/>
        </authorList>
    </citation>
    <scope>NUCLEOTIDE SEQUENCE</scope>
    <source>
        <strain evidence="10">MST-FP2251</strain>
    </source>
</reference>
<organism evidence="10 11">
    <name type="scientific">Aspergillus nanangensis</name>
    <dbReference type="NCBI Taxonomy" id="2582783"/>
    <lineage>
        <taxon>Eukaryota</taxon>
        <taxon>Fungi</taxon>
        <taxon>Dikarya</taxon>
        <taxon>Ascomycota</taxon>
        <taxon>Pezizomycotina</taxon>
        <taxon>Eurotiomycetes</taxon>
        <taxon>Eurotiomycetidae</taxon>
        <taxon>Eurotiales</taxon>
        <taxon>Aspergillaceae</taxon>
        <taxon>Aspergillus</taxon>
        <taxon>Aspergillus subgen. Circumdati</taxon>
    </lineage>
</organism>
<name>A0AAD4CB33_ASPNN</name>
<feature type="compositionally biased region" description="Pro residues" evidence="8">
    <location>
        <begin position="511"/>
        <end position="526"/>
    </location>
</feature>
<evidence type="ECO:0000256" key="2">
    <source>
        <dbReference type="ARBA" id="ARBA00022723"/>
    </source>
</evidence>
<feature type="compositionally biased region" description="Polar residues" evidence="8">
    <location>
        <begin position="138"/>
        <end position="171"/>
    </location>
</feature>
<dbReference type="PROSITE" id="PS50157">
    <property type="entry name" value="ZINC_FINGER_C2H2_2"/>
    <property type="match status" value="3"/>
</dbReference>
<dbReference type="AlphaFoldDB" id="A0AAD4CB33"/>
<feature type="region of interest" description="Disordered" evidence="8">
    <location>
        <begin position="360"/>
        <end position="582"/>
    </location>
</feature>
<dbReference type="PROSITE" id="PS00028">
    <property type="entry name" value="ZINC_FINGER_C2H2_1"/>
    <property type="match status" value="2"/>
</dbReference>
<feature type="compositionally biased region" description="Polar residues" evidence="8">
    <location>
        <begin position="40"/>
        <end position="80"/>
    </location>
</feature>
<dbReference type="InterPro" id="IPR050331">
    <property type="entry name" value="Zinc_finger"/>
</dbReference>
<dbReference type="InterPro" id="IPR036236">
    <property type="entry name" value="Znf_C2H2_sf"/>
</dbReference>
<proteinExistence type="predicted"/>
<comment type="subcellular location">
    <subcellularLocation>
        <location evidence="1">Nucleus</location>
    </subcellularLocation>
</comment>
<evidence type="ECO:0000313" key="10">
    <source>
        <dbReference type="EMBL" id="KAF9883189.1"/>
    </source>
</evidence>
<dbReference type="EMBL" id="VCAU01000178">
    <property type="protein sequence ID" value="KAF9883189.1"/>
    <property type="molecule type" value="Genomic_DNA"/>
</dbReference>
<reference evidence="10" key="1">
    <citation type="journal article" date="2019" name="Beilstein J. Org. Chem.">
        <title>Nanangenines: drimane sesquiterpenoids as the dominant metabolite cohort of a novel Australian fungus, Aspergillus nanangensis.</title>
        <authorList>
            <person name="Lacey H.J."/>
            <person name="Gilchrist C.L.M."/>
            <person name="Crombie A."/>
            <person name="Kalaitzis J.A."/>
            <person name="Vuong D."/>
            <person name="Rutledge P.J."/>
            <person name="Turner P."/>
            <person name="Pitt J.I."/>
            <person name="Lacey E."/>
            <person name="Chooi Y.H."/>
            <person name="Piggott A.M."/>
        </authorList>
    </citation>
    <scope>NUCLEOTIDE SEQUENCE</scope>
    <source>
        <strain evidence="10">MST-FP2251</strain>
    </source>
</reference>
<dbReference type="Gene3D" id="3.30.160.60">
    <property type="entry name" value="Classic Zinc Finger"/>
    <property type="match status" value="3"/>
</dbReference>
<dbReference type="Proteomes" id="UP001194746">
    <property type="component" value="Unassembled WGS sequence"/>
</dbReference>
<keyword evidence="11" id="KW-1185">Reference proteome</keyword>
<dbReference type="SMART" id="SM00355">
    <property type="entry name" value="ZnF_C2H2"/>
    <property type="match status" value="3"/>
</dbReference>
<evidence type="ECO:0000256" key="6">
    <source>
        <dbReference type="ARBA" id="ARBA00023242"/>
    </source>
</evidence>
<dbReference type="PANTHER" id="PTHR16515">
    <property type="entry name" value="PR DOMAIN ZINC FINGER PROTEIN"/>
    <property type="match status" value="1"/>
</dbReference>
<dbReference type="GO" id="GO:0008270">
    <property type="term" value="F:zinc ion binding"/>
    <property type="evidence" value="ECO:0007669"/>
    <property type="project" value="UniProtKB-KW"/>
</dbReference>
<dbReference type="GO" id="GO:0010468">
    <property type="term" value="P:regulation of gene expression"/>
    <property type="evidence" value="ECO:0007669"/>
    <property type="project" value="TreeGrafter"/>
</dbReference>
<feature type="compositionally biased region" description="Low complexity" evidence="8">
    <location>
        <begin position="419"/>
        <end position="434"/>
    </location>
</feature>
<keyword evidence="5" id="KW-0862">Zinc</keyword>
<feature type="domain" description="C2H2-type" evidence="9">
    <location>
        <begin position="296"/>
        <end position="326"/>
    </location>
</feature>
<comment type="caution">
    <text evidence="10">The sequence shown here is derived from an EMBL/GenBank/DDBJ whole genome shotgun (WGS) entry which is preliminary data.</text>
</comment>
<dbReference type="FunFam" id="3.30.160.60:FF:000446">
    <property type="entry name" value="Zinc finger protein"/>
    <property type="match status" value="1"/>
</dbReference>
<feature type="domain" description="C2H2-type" evidence="9">
    <location>
        <begin position="240"/>
        <end position="267"/>
    </location>
</feature>
<feature type="compositionally biased region" description="Basic and acidic residues" evidence="8">
    <location>
        <begin position="101"/>
        <end position="110"/>
    </location>
</feature>
<feature type="region of interest" description="Disordered" evidence="8">
    <location>
        <begin position="138"/>
        <end position="241"/>
    </location>
</feature>
<dbReference type="InterPro" id="IPR013087">
    <property type="entry name" value="Znf_C2H2_type"/>
</dbReference>
<feature type="region of interest" description="Disordered" evidence="8">
    <location>
        <begin position="40"/>
        <end position="120"/>
    </location>
</feature>
<evidence type="ECO:0000256" key="3">
    <source>
        <dbReference type="ARBA" id="ARBA00022737"/>
    </source>
</evidence>
<dbReference type="SUPFAM" id="SSF57667">
    <property type="entry name" value="beta-beta-alpha zinc fingers"/>
    <property type="match status" value="2"/>
</dbReference>
<evidence type="ECO:0000256" key="1">
    <source>
        <dbReference type="ARBA" id="ARBA00004123"/>
    </source>
</evidence>
<feature type="compositionally biased region" description="Basic and acidic residues" evidence="8">
    <location>
        <begin position="183"/>
        <end position="193"/>
    </location>
</feature>
<feature type="compositionally biased region" description="Polar residues" evidence="8">
    <location>
        <begin position="445"/>
        <end position="457"/>
    </location>
</feature>
<sequence>MSATKLAPPIFHQPFHPGVNPRSSMAALMQSNNESVAITNSLSGTPNPITSSPADSLSFFKQSKPDSTLSSIASAGLNVTRSRDPLPPMATPTHIAGPMDRPAEQEKETEQSTSQVAREALGASEKQHMSVLNDTMPDQMQVDSQPAPSNGPDTFPSADNNTSLMNTSTVASPGPIEDSASQDGDRPRHRDEAELSQDTSNKAFSYPMPTGGINDPRRGLSLPGSSYHKGGQRSPSAKKHRCPYCSTEFTRHHNLKSHLLTHSQEKPYVCQTCQSRFRRLHDLKRHTKLHTGERPHICPKCGRRFARGDALARHNKGQGGCAGRRASMGSYAAEDEYGDAGGHGTADDAMDGLMYAEPERMDEEDERRISMPSIKKHDVPADSIPRSNTTSYPPRQPSTYPPIAAGRPSPGGLFPPPTSHGGSSASASPISQPSNMTFPPPGQPSGASIFQPANASDSPKPLSPNGLTSHQLGHGPDSLHRAHSPGMAQSFQQQPFPRASVPNHTASGLGLPPPQPGAPQLPPPPGLSSTDSRFALHAQGPKHTPSHSHSSSHGGPLSSQTGPETVANNGAHLPAPHDSSREREDKIWAYIRSVHEELSGLKTEVATLRAQLVSTNANNMSQTLTDAGPVSATQR</sequence>
<dbReference type="PANTHER" id="PTHR16515:SF66">
    <property type="entry name" value="C2H2-TYPE DOMAIN-CONTAINING PROTEIN"/>
    <property type="match status" value="1"/>
</dbReference>
<protein>
    <recommendedName>
        <fullName evidence="9">C2H2-type domain-containing protein</fullName>
    </recommendedName>
</protein>